<dbReference type="PANTHER" id="PTHR11439:SF463">
    <property type="entry name" value="REVERSE TRANSCRIPTASE TY1_COPIA-TYPE DOMAIN-CONTAINING PROTEIN"/>
    <property type="match status" value="1"/>
</dbReference>
<organism evidence="1 2">
    <name type="scientific">Phytophthora fragariaefolia</name>
    <dbReference type="NCBI Taxonomy" id="1490495"/>
    <lineage>
        <taxon>Eukaryota</taxon>
        <taxon>Sar</taxon>
        <taxon>Stramenopiles</taxon>
        <taxon>Oomycota</taxon>
        <taxon>Peronosporomycetes</taxon>
        <taxon>Peronosporales</taxon>
        <taxon>Peronosporaceae</taxon>
        <taxon>Phytophthora</taxon>
    </lineage>
</organism>
<dbReference type="OrthoDB" id="1645289at2759"/>
<sequence length="135" mass="15672">MMRTRPDSVNCVRQVSRYLHNPGPHHWNYVVRGFKYLNGTRDYGSTFGARDVTNATLAHALGAYSDADYANNVDSRRSVSGYVTYLFGSSPISWRRIFSLWLLPSDQKELPSSPRRYWESSKAPHHIIFRDQNRF</sequence>
<dbReference type="AlphaFoldDB" id="A0A9W6Y4D7"/>
<evidence type="ECO:0000313" key="1">
    <source>
        <dbReference type="EMBL" id="GMF52857.1"/>
    </source>
</evidence>
<dbReference type="EMBL" id="BSXT01003156">
    <property type="protein sequence ID" value="GMF52857.1"/>
    <property type="molecule type" value="Genomic_DNA"/>
</dbReference>
<reference evidence="1" key="1">
    <citation type="submission" date="2023-04" db="EMBL/GenBank/DDBJ databases">
        <title>Phytophthora fragariaefolia NBRC 109709.</title>
        <authorList>
            <person name="Ichikawa N."/>
            <person name="Sato H."/>
            <person name="Tonouchi N."/>
        </authorList>
    </citation>
    <scope>NUCLEOTIDE SEQUENCE</scope>
    <source>
        <strain evidence="1">NBRC 109709</strain>
    </source>
</reference>
<gene>
    <name evidence="1" type="ORF">Pfra01_002173100</name>
</gene>
<name>A0A9W6Y4D7_9STRA</name>
<keyword evidence="2" id="KW-1185">Reference proteome</keyword>
<dbReference type="PANTHER" id="PTHR11439">
    <property type="entry name" value="GAG-POL-RELATED RETROTRANSPOSON"/>
    <property type="match status" value="1"/>
</dbReference>
<protein>
    <submittedName>
        <fullName evidence="1">Unnamed protein product</fullName>
    </submittedName>
</protein>
<evidence type="ECO:0000313" key="2">
    <source>
        <dbReference type="Proteomes" id="UP001165121"/>
    </source>
</evidence>
<accession>A0A9W6Y4D7</accession>
<dbReference type="Proteomes" id="UP001165121">
    <property type="component" value="Unassembled WGS sequence"/>
</dbReference>
<proteinExistence type="predicted"/>
<comment type="caution">
    <text evidence="1">The sequence shown here is derived from an EMBL/GenBank/DDBJ whole genome shotgun (WGS) entry which is preliminary data.</text>
</comment>